<dbReference type="Proteomes" id="UP000436088">
    <property type="component" value="Unassembled WGS sequence"/>
</dbReference>
<protein>
    <submittedName>
        <fullName evidence="1">Uncharacterized protein</fullName>
    </submittedName>
</protein>
<gene>
    <name evidence="1" type="ORF">F3Y22_tig00110656pilonHSYRG00134</name>
</gene>
<name>A0A6A2ZZC5_HIBSY</name>
<dbReference type="AlphaFoldDB" id="A0A6A2ZZC5"/>
<evidence type="ECO:0000313" key="2">
    <source>
        <dbReference type="Proteomes" id="UP000436088"/>
    </source>
</evidence>
<dbReference type="EMBL" id="VEPZ02001065">
    <property type="protein sequence ID" value="KAE8696559.1"/>
    <property type="molecule type" value="Genomic_DNA"/>
</dbReference>
<reference evidence="1" key="1">
    <citation type="submission" date="2019-09" db="EMBL/GenBank/DDBJ databases">
        <title>Draft genome information of white flower Hibiscus syriacus.</title>
        <authorList>
            <person name="Kim Y.-M."/>
        </authorList>
    </citation>
    <scope>NUCLEOTIDE SEQUENCE [LARGE SCALE GENOMIC DNA]</scope>
    <source>
        <strain evidence="1">YM2019G1</strain>
    </source>
</reference>
<accession>A0A6A2ZZC5</accession>
<comment type="caution">
    <text evidence="1">The sequence shown here is derived from an EMBL/GenBank/DDBJ whole genome shotgun (WGS) entry which is preliminary data.</text>
</comment>
<proteinExistence type="predicted"/>
<keyword evidence="2" id="KW-1185">Reference proteome</keyword>
<organism evidence="1 2">
    <name type="scientific">Hibiscus syriacus</name>
    <name type="common">Rose of Sharon</name>
    <dbReference type="NCBI Taxonomy" id="106335"/>
    <lineage>
        <taxon>Eukaryota</taxon>
        <taxon>Viridiplantae</taxon>
        <taxon>Streptophyta</taxon>
        <taxon>Embryophyta</taxon>
        <taxon>Tracheophyta</taxon>
        <taxon>Spermatophyta</taxon>
        <taxon>Magnoliopsida</taxon>
        <taxon>eudicotyledons</taxon>
        <taxon>Gunneridae</taxon>
        <taxon>Pentapetalae</taxon>
        <taxon>rosids</taxon>
        <taxon>malvids</taxon>
        <taxon>Malvales</taxon>
        <taxon>Malvaceae</taxon>
        <taxon>Malvoideae</taxon>
        <taxon>Hibiscus</taxon>
    </lineage>
</organism>
<evidence type="ECO:0000313" key="1">
    <source>
        <dbReference type="EMBL" id="KAE8696559.1"/>
    </source>
</evidence>
<sequence>MQELIGSPGTVSGLTLRITQSAFAAASIASWSLPLVSYLHCVLWLLNEKLEASNYTFSRKESSIL</sequence>